<keyword evidence="1" id="KW-1133">Transmembrane helix</keyword>
<dbReference type="OrthoDB" id="9816293at2"/>
<keyword evidence="3" id="KW-1185">Reference proteome</keyword>
<dbReference type="PANTHER" id="PTHR35813:SF1">
    <property type="entry name" value="INNER MEMBRANE PROTEIN YBAN"/>
    <property type="match status" value="1"/>
</dbReference>
<evidence type="ECO:0000256" key="1">
    <source>
        <dbReference type="SAM" id="Phobius"/>
    </source>
</evidence>
<dbReference type="PIRSF" id="PIRSF016789">
    <property type="entry name" value="DUF454"/>
    <property type="match status" value="1"/>
</dbReference>
<evidence type="ECO:0000313" key="3">
    <source>
        <dbReference type="Proteomes" id="UP000244224"/>
    </source>
</evidence>
<dbReference type="GO" id="GO:0005886">
    <property type="term" value="C:plasma membrane"/>
    <property type="evidence" value="ECO:0007669"/>
    <property type="project" value="TreeGrafter"/>
</dbReference>
<dbReference type="Proteomes" id="UP000244224">
    <property type="component" value="Unassembled WGS sequence"/>
</dbReference>
<dbReference type="AlphaFoldDB" id="A0A2T6AQV5"/>
<name>A0A2T6AQV5_9RHOB</name>
<dbReference type="EMBL" id="QBKP01000018">
    <property type="protein sequence ID" value="PTX46170.1"/>
    <property type="molecule type" value="Genomic_DNA"/>
</dbReference>
<dbReference type="PANTHER" id="PTHR35813">
    <property type="entry name" value="INNER MEMBRANE PROTEIN YBAN"/>
    <property type="match status" value="1"/>
</dbReference>
<dbReference type="Pfam" id="PF04304">
    <property type="entry name" value="DUF454"/>
    <property type="match status" value="1"/>
</dbReference>
<gene>
    <name evidence="2" type="ORF">C8N34_11843</name>
</gene>
<dbReference type="InterPro" id="IPR007401">
    <property type="entry name" value="DUF454"/>
</dbReference>
<sequence>MRILWLLIGVLALALGVIGIVTPILPTVPFLILAAFGFSKSSERLHNWIISHPRLGPPIMAWRERGAISPWAKRLSTGSMVASVLLALAIGLDYRVLALQATAMAAAALFIWTRPDA</sequence>
<protein>
    <recommendedName>
        <fullName evidence="4">DUF454 domain-containing protein</fullName>
    </recommendedName>
</protein>
<evidence type="ECO:0008006" key="4">
    <source>
        <dbReference type="Google" id="ProtNLM"/>
    </source>
</evidence>
<accession>A0A2T6AQV5</accession>
<reference evidence="2 3" key="1">
    <citation type="submission" date="2018-04" db="EMBL/GenBank/DDBJ databases">
        <title>Genomic Encyclopedia of Archaeal and Bacterial Type Strains, Phase II (KMG-II): from individual species to whole genera.</title>
        <authorList>
            <person name="Goeker M."/>
        </authorList>
    </citation>
    <scope>NUCLEOTIDE SEQUENCE [LARGE SCALE GENOMIC DNA]</scope>
    <source>
        <strain evidence="2 3">DSM 21823</strain>
    </source>
</reference>
<comment type="caution">
    <text evidence="2">The sequence shown here is derived from an EMBL/GenBank/DDBJ whole genome shotgun (WGS) entry which is preliminary data.</text>
</comment>
<proteinExistence type="predicted"/>
<evidence type="ECO:0000313" key="2">
    <source>
        <dbReference type="EMBL" id="PTX46170.1"/>
    </source>
</evidence>
<keyword evidence="1" id="KW-0812">Transmembrane</keyword>
<keyword evidence="1" id="KW-0472">Membrane</keyword>
<feature type="transmembrane region" description="Helical" evidence="1">
    <location>
        <begin position="71"/>
        <end position="90"/>
    </location>
</feature>
<dbReference type="RefSeq" id="WP_108130354.1">
    <property type="nucleotide sequence ID" value="NZ_QBKP01000018.1"/>
</dbReference>
<organism evidence="2 3">
    <name type="scientific">Gemmobacter caeni</name>
    <dbReference type="NCBI Taxonomy" id="589035"/>
    <lineage>
        <taxon>Bacteria</taxon>
        <taxon>Pseudomonadati</taxon>
        <taxon>Pseudomonadota</taxon>
        <taxon>Alphaproteobacteria</taxon>
        <taxon>Rhodobacterales</taxon>
        <taxon>Paracoccaceae</taxon>
        <taxon>Gemmobacter</taxon>
    </lineage>
</organism>